<dbReference type="PANTHER" id="PTHR42877:SF5">
    <property type="entry name" value="L-ORNITHINE N(5)-MONOOXYGENASE-RELATED"/>
    <property type="match status" value="1"/>
</dbReference>
<accession>A0A6A6T5G2</accession>
<organism evidence="5 6">
    <name type="scientific">Lophiostoma macrostomum CBS 122681</name>
    <dbReference type="NCBI Taxonomy" id="1314788"/>
    <lineage>
        <taxon>Eukaryota</taxon>
        <taxon>Fungi</taxon>
        <taxon>Dikarya</taxon>
        <taxon>Ascomycota</taxon>
        <taxon>Pezizomycotina</taxon>
        <taxon>Dothideomycetes</taxon>
        <taxon>Pleosporomycetidae</taxon>
        <taxon>Pleosporales</taxon>
        <taxon>Lophiostomataceae</taxon>
        <taxon>Lophiostoma</taxon>
    </lineage>
</organism>
<dbReference type="SUPFAM" id="SSF51905">
    <property type="entry name" value="FAD/NAD(P)-binding domain"/>
    <property type="match status" value="1"/>
</dbReference>
<sequence length="579" mass="65568">MSFDTEVLICGAGMSGLGLAVQLIRKFGIYNFELIEKGEDVGGTWLANTYPGCGCDVASHFYSYSFALNPEWSRKYSMQPEIQRYFRSVAEQYRIVEHVRFQSTVKKAEWDDDAKVWVVTVHDKKTKESVVRRAKILVSGVGSLSVPKKCEVKGVENFKGPLFHSAEWDHSFDWERKEVVVLGNGCSATQFVPIMAKEPGAVKKITQFSRQSQYLAERQNPYYSSTFKAVMRYVPLAMRLYRGHQYYLMESDFAGFDIEKGRPIRQELARENEAYVKRMAPRKYWDALIPKAEIGCKRKVLDTDYLSCLHRENVELVSDDPVEEIIENGVRTRSGRNIDADAIVLAIGFSTQQMLFPMQISGTNGLSLNDYWDTTTQSVAQAYFGTCVPNFPNFFIMMGPNTVTGHLSVIYTVECQINFTLRLLAPVLQTLPSYRSRSLIPDILAPAPITIEVTPEAALADSAWTQREAKKLVWASGCANWAVDAKTGLNNMMYPDWQFWYWFRSVFYKEEDFVYRDEKTGKRIRPGSWGKTLSTWVGAGTLVGAVLVGTGVVDQREVLRRLKGLDLKGLVRHAKGVAA</sequence>
<protein>
    <submittedName>
        <fullName evidence="5">Cyclohexanone 1,2-monooxygenase</fullName>
    </submittedName>
</protein>
<dbReference type="Pfam" id="PF00743">
    <property type="entry name" value="FMO-like"/>
    <property type="match status" value="1"/>
</dbReference>
<dbReference type="InterPro" id="IPR051209">
    <property type="entry name" value="FAD-bind_Monooxygenase_sf"/>
</dbReference>
<keyword evidence="4" id="KW-0560">Oxidoreductase</keyword>
<dbReference type="Proteomes" id="UP000799324">
    <property type="component" value="Unassembled WGS sequence"/>
</dbReference>
<evidence type="ECO:0000256" key="4">
    <source>
        <dbReference type="ARBA" id="ARBA00023002"/>
    </source>
</evidence>
<reference evidence="5" key="1">
    <citation type="journal article" date="2020" name="Stud. Mycol.">
        <title>101 Dothideomycetes genomes: a test case for predicting lifestyles and emergence of pathogens.</title>
        <authorList>
            <person name="Haridas S."/>
            <person name="Albert R."/>
            <person name="Binder M."/>
            <person name="Bloem J."/>
            <person name="Labutti K."/>
            <person name="Salamov A."/>
            <person name="Andreopoulos B."/>
            <person name="Baker S."/>
            <person name="Barry K."/>
            <person name="Bills G."/>
            <person name="Bluhm B."/>
            <person name="Cannon C."/>
            <person name="Castanera R."/>
            <person name="Culley D."/>
            <person name="Daum C."/>
            <person name="Ezra D."/>
            <person name="Gonzalez J."/>
            <person name="Henrissat B."/>
            <person name="Kuo A."/>
            <person name="Liang C."/>
            <person name="Lipzen A."/>
            <person name="Lutzoni F."/>
            <person name="Magnuson J."/>
            <person name="Mondo S."/>
            <person name="Nolan M."/>
            <person name="Ohm R."/>
            <person name="Pangilinan J."/>
            <person name="Park H.-J."/>
            <person name="Ramirez L."/>
            <person name="Alfaro M."/>
            <person name="Sun H."/>
            <person name="Tritt A."/>
            <person name="Yoshinaga Y."/>
            <person name="Zwiers L.-H."/>
            <person name="Turgeon B."/>
            <person name="Goodwin S."/>
            <person name="Spatafora J."/>
            <person name="Crous P."/>
            <person name="Grigoriev I."/>
        </authorList>
    </citation>
    <scope>NUCLEOTIDE SEQUENCE</scope>
    <source>
        <strain evidence="5">CBS 122681</strain>
    </source>
</reference>
<keyword evidence="2" id="KW-0285">Flavoprotein</keyword>
<dbReference type="GO" id="GO:0050661">
    <property type="term" value="F:NADP binding"/>
    <property type="evidence" value="ECO:0007669"/>
    <property type="project" value="InterPro"/>
</dbReference>
<proteinExistence type="inferred from homology"/>
<keyword evidence="6" id="KW-1185">Reference proteome</keyword>
<evidence type="ECO:0000256" key="3">
    <source>
        <dbReference type="ARBA" id="ARBA00022827"/>
    </source>
</evidence>
<evidence type="ECO:0000256" key="2">
    <source>
        <dbReference type="ARBA" id="ARBA00022630"/>
    </source>
</evidence>
<dbReference type="EMBL" id="MU004362">
    <property type="protein sequence ID" value="KAF2654527.1"/>
    <property type="molecule type" value="Genomic_DNA"/>
</dbReference>
<name>A0A6A6T5G2_9PLEO</name>
<evidence type="ECO:0000256" key="1">
    <source>
        <dbReference type="ARBA" id="ARBA00010139"/>
    </source>
</evidence>
<evidence type="ECO:0000313" key="6">
    <source>
        <dbReference type="Proteomes" id="UP000799324"/>
    </source>
</evidence>
<keyword evidence="5" id="KW-0503">Monooxygenase</keyword>
<keyword evidence="3" id="KW-0274">FAD</keyword>
<comment type="similarity">
    <text evidence="1">Belongs to the FAD-binding monooxygenase family.</text>
</comment>
<dbReference type="InterPro" id="IPR020946">
    <property type="entry name" value="Flavin_mOase-like"/>
</dbReference>
<dbReference type="PANTHER" id="PTHR42877">
    <property type="entry name" value="L-ORNITHINE N(5)-MONOOXYGENASE-RELATED"/>
    <property type="match status" value="1"/>
</dbReference>
<dbReference type="Gene3D" id="3.50.50.60">
    <property type="entry name" value="FAD/NAD(P)-binding domain"/>
    <property type="match status" value="3"/>
</dbReference>
<dbReference type="GO" id="GO:0004499">
    <property type="term" value="F:N,N-dimethylaniline monooxygenase activity"/>
    <property type="evidence" value="ECO:0007669"/>
    <property type="project" value="InterPro"/>
</dbReference>
<evidence type="ECO:0000313" key="5">
    <source>
        <dbReference type="EMBL" id="KAF2654527.1"/>
    </source>
</evidence>
<gene>
    <name evidence="5" type="ORF">K491DRAFT_705132</name>
</gene>
<dbReference type="GO" id="GO:0050660">
    <property type="term" value="F:flavin adenine dinucleotide binding"/>
    <property type="evidence" value="ECO:0007669"/>
    <property type="project" value="InterPro"/>
</dbReference>
<dbReference type="OrthoDB" id="74360at2759"/>
<dbReference type="AlphaFoldDB" id="A0A6A6T5G2"/>
<dbReference type="InterPro" id="IPR036188">
    <property type="entry name" value="FAD/NAD-bd_sf"/>
</dbReference>